<dbReference type="InterPro" id="IPR001736">
    <property type="entry name" value="PLipase_D/transphosphatidylase"/>
</dbReference>
<dbReference type="Gene3D" id="3.30.870.10">
    <property type="entry name" value="Endonuclease Chain A"/>
    <property type="match status" value="2"/>
</dbReference>
<dbReference type="InterPro" id="IPR025202">
    <property type="entry name" value="PLD-like_dom"/>
</dbReference>
<protein>
    <submittedName>
        <fullName evidence="2">Phosphatidylserine/phosphatidylglycerophosphate/ cardiolipin synthase family protein</fullName>
    </submittedName>
</protein>
<evidence type="ECO:0000259" key="1">
    <source>
        <dbReference type="PROSITE" id="PS50035"/>
    </source>
</evidence>
<organism evidence="2">
    <name type="scientific">Ignisphaera aggregans</name>
    <dbReference type="NCBI Taxonomy" id="334771"/>
    <lineage>
        <taxon>Archaea</taxon>
        <taxon>Thermoproteota</taxon>
        <taxon>Thermoprotei</taxon>
        <taxon>Desulfurococcales</taxon>
        <taxon>Desulfurococcaceae</taxon>
        <taxon>Ignisphaera</taxon>
    </lineage>
</organism>
<dbReference type="GO" id="GO:0032049">
    <property type="term" value="P:cardiolipin biosynthetic process"/>
    <property type="evidence" value="ECO:0007669"/>
    <property type="project" value="UniProtKB-ARBA"/>
</dbReference>
<sequence>MLEYEILRGSEFLDILIQLIDSAKKRIYIATYIASLNNQTEEVYYASARRHKYGVDVKFLLDGASSESDKYNRLSAEFLKSLGIPVIRTNKFMHIKLYIIDNYIIIGSHNLTAHKEKNSYDISVMIESKKASSKLSNFFLTIYNDKNPDLIIDKDILEDGTQYEIISNYMILDNIYEKTLYSSKRVKILMYIASLSKITKKYYKLLKDKESKGVDVAVVLDGMYRISRHYNTKVYKYLSSIRLKKIALTSRFNHAKIIVIDDYTTIGSHNLTSSSLAGRMELAIILKNNKLSTSMEYIIDDILAKELENKI</sequence>
<dbReference type="PANTHER" id="PTHR21248">
    <property type="entry name" value="CARDIOLIPIN SYNTHASE"/>
    <property type="match status" value="1"/>
</dbReference>
<dbReference type="GO" id="GO:0030572">
    <property type="term" value="F:phosphatidyltransferase activity"/>
    <property type="evidence" value="ECO:0007669"/>
    <property type="project" value="UniProtKB-ARBA"/>
</dbReference>
<evidence type="ECO:0000313" key="2">
    <source>
        <dbReference type="EMBL" id="HGM07019.1"/>
    </source>
</evidence>
<dbReference type="PANTHER" id="PTHR21248:SF22">
    <property type="entry name" value="PHOSPHOLIPASE D"/>
    <property type="match status" value="1"/>
</dbReference>
<feature type="domain" description="PLD phosphodiesterase" evidence="1">
    <location>
        <begin position="89"/>
        <end position="115"/>
    </location>
</feature>
<reference evidence="2" key="1">
    <citation type="journal article" date="2020" name="mSystems">
        <title>Genome- and Community-Level Interaction Insights into Carbon Utilization and Element Cycling Functions of Hydrothermarchaeota in Hydrothermal Sediment.</title>
        <authorList>
            <person name="Zhou Z."/>
            <person name="Liu Y."/>
            <person name="Xu W."/>
            <person name="Pan J."/>
            <person name="Luo Z.H."/>
            <person name="Li M."/>
        </authorList>
    </citation>
    <scope>NUCLEOTIDE SEQUENCE [LARGE SCALE GENOMIC DNA]</scope>
    <source>
        <strain evidence="2">SpSt-658</strain>
    </source>
</reference>
<feature type="domain" description="PLD phosphodiesterase" evidence="1">
    <location>
        <begin position="249"/>
        <end position="275"/>
    </location>
</feature>
<dbReference type="PROSITE" id="PS50035">
    <property type="entry name" value="PLD"/>
    <property type="match status" value="2"/>
</dbReference>
<dbReference type="SMART" id="SM00155">
    <property type="entry name" value="PLDc"/>
    <property type="match status" value="2"/>
</dbReference>
<accession>A0A7C4D2R5</accession>
<gene>
    <name evidence="2" type="ORF">ENU31_01225</name>
</gene>
<comment type="caution">
    <text evidence="2">The sequence shown here is derived from an EMBL/GenBank/DDBJ whole genome shotgun (WGS) entry which is preliminary data.</text>
</comment>
<name>A0A7C4D2R5_9CREN</name>
<dbReference type="EMBL" id="DTCA01000046">
    <property type="protein sequence ID" value="HGM07019.1"/>
    <property type="molecule type" value="Genomic_DNA"/>
</dbReference>
<proteinExistence type="predicted"/>
<dbReference type="AlphaFoldDB" id="A0A7C4D2R5"/>
<dbReference type="Pfam" id="PF13091">
    <property type="entry name" value="PLDc_2"/>
    <property type="match status" value="2"/>
</dbReference>
<dbReference type="SUPFAM" id="SSF56024">
    <property type="entry name" value="Phospholipase D/nuclease"/>
    <property type="match status" value="2"/>
</dbReference>